<dbReference type="WBParaSite" id="JU765_v2.g1819.t1">
    <property type="protein sequence ID" value="JU765_v2.g1819.t1"/>
    <property type="gene ID" value="JU765_v2.g1819"/>
</dbReference>
<evidence type="ECO:0000313" key="1">
    <source>
        <dbReference type="Proteomes" id="UP000887576"/>
    </source>
</evidence>
<reference evidence="2" key="1">
    <citation type="submission" date="2022-11" db="UniProtKB">
        <authorList>
            <consortium name="WormBaseParasite"/>
        </authorList>
    </citation>
    <scope>IDENTIFICATION</scope>
</reference>
<proteinExistence type="predicted"/>
<accession>A0AC34QPL7</accession>
<protein>
    <submittedName>
        <fullName evidence="2">Uncharacterized protein</fullName>
    </submittedName>
</protein>
<sequence length="227" mass="24261">MILLMIPMSMYLCSKKKETCATETKTAPKSTTGAPKSKRCNNAPGLLKDDPDLIRSIDCAENAGAAPSKEKCPAKTKKIQKSGDINQDTDLRSFQSDKPNDGPLDLQKTQELDLDEKLKEAKQSEKEKGKKKVDATQNESAMKKLQDDDGKTAIPGPPKDPRPSEKAVKKNEVPVIPSQKQTAPVSAFIAPGAPIDASPAPTNAGNNQKNQAPPAPDLGANSNYIAA</sequence>
<dbReference type="Proteomes" id="UP000887576">
    <property type="component" value="Unplaced"/>
</dbReference>
<organism evidence="1 2">
    <name type="scientific">Panagrolaimus sp. JU765</name>
    <dbReference type="NCBI Taxonomy" id="591449"/>
    <lineage>
        <taxon>Eukaryota</taxon>
        <taxon>Metazoa</taxon>
        <taxon>Ecdysozoa</taxon>
        <taxon>Nematoda</taxon>
        <taxon>Chromadorea</taxon>
        <taxon>Rhabditida</taxon>
        <taxon>Tylenchina</taxon>
        <taxon>Panagrolaimomorpha</taxon>
        <taxon>Panagrolaimoidea</taxon>
        <taxon>Panagrolaimidae</taxon>
        <taxon>Panagrolaimus</taxon>
    </lineage>
</organism>
<name>A0AC34QPL7_9BILA</name>
<evidence type="ECO:0000313" key="2">
    <source>
        <dbReference type="WBParaSite" id="JU765_v2.g1819.t1"/>
    </source>
</evidence>